<dbReference type="PANTHER" id="PTHR38690:SF1">
    <property type="entry name" value="PROTEASE"/>
    <property type="match status" value="1"/>
</dbReference>
<evidence type="ECO:0000313" key="5">
    <source>
        <dbReference type="Proteomes" id="UP000245754"/>
    </source>
</evidence>
<dbReference type="EMBL" id="QGGT01000001">
    <property type="protein sequence ID" value="PWK37958.1"/>
    <property type="molecule type" value="Genomic_DNA"/>
</dbReference>
<comment type="caution">
    <text evidence="4">The sequence shown here is derived from an EMBL/GenBank/DDBJ whole genome shotgun (WGS) entry which is preliminary data.</text>
</comment>
<accession>A0A316F2H5</accession>
<organism evidence="4 5">
    <name type="scientific">Cupriavidus plantarum</name>
    <dbReference type="NCBI Taxonomy" id="942865"/>
    <lineage>
        <taxon>Bacteria</taxon>
        <taxon>Pseudomonadati</taxon>
        <taxon>Pseudomonadota</taxon>
        <taxon>Betaproteobacteria</taxon>
        <taxon>Burkholderiales</taxon>
        <taxon>Burkholderiaceae</taxon>
        <taxon>Cupriavidus</taxon>
    </lineage>
</organism>
<dbReference type="Pfam" id="PF13116">
    <property type="entry name" value="YhdP"/>
    <property type="match status" value="1"/>
</dbReference>
<sequence length="1466" mass="157445">MSSRPSASADGSATPARAGGPGNRGHENAAAVLPSPTAGARPASPHASGLPGLNTPSPTSPGGWRAHAGGYLRALPRRFWHALRAAAAHPCWRWLLRMAIRVAILLAVLALAIGMLVRFVLWPQAHEARKWLEQRASTELHAQFTIGELDTFWDGWHPAFRARNVRAVDPQQRVLMETGTLDGTLAWQSLAGLSLQFASVKASGTDVLIRRTSDGVLLVAGVPVETRASTAGDDRFLNWLMSQGSIELTNGHLRWLDERAGLPQLDVADIHFSALRDGGHHTLRLEARSTALAPQPLVIQASFRHDYLHDPGNWMHWNGQADWDFTQVQLPVVQRYLPIFDKVDSGTFSMSGTVDFRAGNIQRSQTRLRAGAVDLQLTGAPSPLKLANAQAYLIHSADRAGNNRLTIDTLLWQAEPIAGPPSASDPGLREGMRKVTIDWNRDKQGVLRKFALKAPTFDLNTVRALATSMPIDTEMLRQLRALQPAGHIDNLDIAWARERASLLDSRPRAPHYTVQGTLRGVSVNGQPAVPAMSADGHPRVGTPGFSRLSGSFSFDERQGTARVDSAGATLILPGLFEDPRVPFDELAGEVRWTHEQDKLVIRTEGLRFANADVAGTLRGSWRAGGDGASGIADMSGELARVQAARIPRYLPLSMPHTRQYLAGALVGGDASDVKFLVRGDLFHFPFHAPNEKAGDFRVDVPMHRVSYQVAPHETGPTGGKAWPDFSEIDGHLVFQRNAMSFTIKRAAVQGIPGVTLHDVNGQIDDLSDTGHLGVEGTGQGSLPAFLRYVAASPVRNWIGGVTDTAKGQGNGELKLKLDMPLDHAANSKVDGQFRFPGNDIVLMPEIPQLSGTTGTIAFNEHGFRLDNMRGRFIGGEARLAGGTQPDSSTRVTVSGTASAAGIRDALAASSMGALGARLDGATPYSAVVGVRDKRLQVQVATDLNGMAVDLPAPLAKTAAQDVPLRFELRPLPGGKAAGVNGANAANNTANNAANNAETPDEMLVQYGNVLNVRYVLHRGDTPEVISGGIGLQQPAPQPSSGVAAAFTADHLDIAKWRSVFDATGGTDTPAPGGHVDRSSPFLPERITVRARTVDAFGRNLDDVTFDADRARGGWDMKMNAKQVHGTAQWRRDASSPSGALNVRLARLDIPDASDDGHVTDTMASNIDELPAIDLVADQFVLHGRDYGKVELRAHTAVEGADSVWTLDKLTIEQPGGTFTGNGTWRLPRRLRDNPAGADASARRTLLNFKLDIRDAGAILDRMGMPHTLRDGNGSLEGRVYWKGSPLSIDYPSLSGKLALHLENGQILSVDPGAARLLGVLSLQSLLRFATLDFRSVTSRGTVFDDISGNGTIENGVATIESFRMKSNQLNASMTGSANLPRETQDLDVEVVPRINAATTSVAAAFINPVLGIGTLAAQLLFADEFSKVFTQHYRVTGSWADPQVTKVDDGKSRPAPVQDRSGAYPR</sequence>
<evidence type="ECO:0000313" key="4">
    <source>
        <dbReference type="EMBL" id="PWK37958.1"/>
    </source>
</evidence>
<evidence type="ECO:0000256" key="2">
    <source>
        <dbReference type="SAM" id="Phobius"/>
    </source>
</evidence>
<feature type="compositionally biased region" description="Polar residues" evidence="1">
    <location>
        <begin position="1"/>
        <end position="11"/>
    </location>
</feature>
<dbReference type="PANTHER" id="PTHR38690">
    <property type="entry name" value="PROTEASE-RELATED"/>
    <property type="match status" value="1"/>
</dbReference>
<name>A0A316F2H5_9BURK</name>
<feature type="region of interest" description="Disordered" evidence="1">
    <location>
        <begin position="1"/>
        <end position="62"/>
    </location>
</feature>
<dbReference type="InterPro" id="IPR011836">
    <property type="entry name" value="YhdP"/>
</dbReference>
<dbReference type="Proteomes" id="UP000245754">
    <property type="component" value="Unassembled WGS sequence"/>
</dbReference>
<feature type="region of interest" description="Disordered" evidence="1">
    <location>
        <begin position="1444"/>
        <end position="1466"/>
    </location>
</feature>
<keyword evidence="2" id="KW-0472">Membrane</keyword>
<evidence type="ECO:0000259" key="3">
    <source>
        <dbReference type="Pfam" id="PF13116"/>
    </source>
</evidence>
<proteinExistence type="predicted"/>
<feature type="domain" description="YhdP central" evidence="3">
    <location>
        <begin position="94"/>
        <end position="1444"/>
    </location>
</feature>
<reference evidence="4 5" key="1">
    <citation type="submission" date="2018-05" db="EMBL/GenBank/DDBJ databases">
        <title>Genomic Encyclopedia of Type Strains, Phase IV (KMG-V): Genome sequencing to study the core and pangenomes of soil and plant-associated prokaryotes.</title>
        <authorList>
            <person name="Whitman W."/>
        </authorList>
    </citation>
    <scope>NUCLEOTIDE SEQUENCE [LARGE SCALE GENOMIC DNA]</scope>
    <source>
        <strain evidence="4 5">SLV-132</strain>
    </source>
</reference>
<keyword evidence="5" id="KW-1185">Reference proteome</keyword>
<feature type="transmembrane region" description="Helical" evidence="2">
    <location>
        <begin position="102"/>
        <end position="122"/>
    </location>
</feature>
<keyword evidence="2" id="KW-1133">Transmembrane helix</keyword>
<keyword evidence="2" id="KW-0812">Transmembrane</keyword>
<gene>
    <name evidence="4" type="ORF">C7419_1011845</name>
</gene>
<protein>
    <submittedName>
        <fullName evidence="4">Uncharacterized protein (TIGR02099 family)</fullName>
    </submittedName>
</protein>
<evidence type="ECO:0000256" key="1">
    <source>
        <dbReference type="SAM" id="MobiDB-lite"/>
    </source>
</evidence>
<dbReference type="NCBIfam" id="TIGR02099">
    <property type="entry name" value="YhdP family protein"/>
    <property type="match status" value="1"/>
</dbReference>
<dbReference type="InterPro" id="IPR025263">
    <property type="entry name" value="YhdP_central"/>
</dbReference>
<dbReference type="RefSeq" id="WP_109581603.1">
    <property type="nucleotide sequence ID" value="NZ_QGGT01000001.1"/>
</dbReference>